<gene>
    <name evidence="1" type="ORF">D0435_11620</name>
</gene>
<dbReference type="RefSeq" id="WP_160202590.1">
    <property type="nucleotide sequence ID" value="NZ_QXWK01000022.1"/>
</dbReference>
<name>A0A845QMK1_9FIRM</name>
<protein>
    <submittedName>
        <fullName evidence="1">Uncharacterized protein</fullName>
    </submittedName>
</protein>
<evidence type="ECO:0000313" key="1">
    <source>
        <dbReference type="EMBL" id="NBH62301.1"/>
    </source>
</evidence>
<organism evidence="1 2">
    <name type="scientific">Anaerotruncus colihominis</name>
    <dbReference type="NCBI Taxonomy" id="169435"/>
    <lineage>
        <taxon>Bacteria</taxon>
        <taxon>Bacillati</taxon>
        <taxon>Bacillota</taxon>
        <taxon>Clostridia</taxon>
        <taxon>Eubacteriales</taxon>
        <taxon>Oscillospiraceae</taxon>
        <taxon>Anaerotruncus</taxon>
    </lineage>
</organism>
<sequence>MPKIVKIYLVDHPQVKRMLISKLQLQLKRGVYEKIDENAITRLLYFDKEIILEKSIIADPAYIALKKIENAIGVQYYNAFEPGYSGAVRFDGLAKKAKLTGKMVYRCDLMTADWDTDQVYSFDVQEADTVRFALKQWICNNMTATYTRCLQDYGVDLRYDPEIFPLLAAIAKQQDAQSVINMSEWGNTTPKPYSYLELFCALDGQISQADLTEILFDFYAAGVISWPMAVGDGLMESMAERILQLDSLTGTPWQKQALQYQYRDLPPYIWKNTDTQCGIWVLNVPGFNALYAEIQNEKQKLVLDTLIRRQLSLYVPDPAQVVNMGTDIQTQKLHTADSLVRLLRIYAAGSQEEITSIMGKLSACRYVIREGKGYKIREIDKSMLQYLPQPLHNMDIYSRIYQAIQKVIDGKITEGIYKETVDCVMQQDIVKMEKSLSGRRTVNEV</sequence>
<dbReference type="EMBL" id="QXWK01000022">
    <property type="protein sequence ID" value="NBH62301.1"/>
    <property type="molecule type" value="Genomic_DNA"/>
</dbReference>
<evidence type="ECO:0000313" key="2">
    <source>
        <dbReference type="Proteomes" id="UP000446866"/>
    </source>
</evidence>
<reference evidence="1 2" key="1">
    <citation type="submission" date="2018-08" db="EMBL/GenBank/DDBJ databases">
        <title>Murine metabolic-syndrome-specific gut microbial biobank.</title>
        <authorList>
            <person name="Liu C."/>
        </authorList>
    </citation>
    <scope>NUCLEOTIDE SEQUENCE [LARGE SCALE GENOMIC DNA]</scope>
    <source>
        <strain evidence="1 2">28</strain>
    </source>
</reference>
<comment type="caution">
    <text evidence="1">The sequence shown here is derived from an EMBL/GenBank/DDBJ whole genome shotgun (WGS) entry which is preliminary data.</text>
</comment>
<accession>A0A845QMK1</accession>
<keyword evidence="2" id="KW-1185">Reference proteome</keyword>
<dbReference type="Proteomes" id="UP000446866">
    <property type="component" value="Unassembled WGS sequence"/>
</dbReference>
<dbReference type="AlphaFoldDB" id="A0A845QMK1"/>
<proteinExistence type="predicted"/>